<accession>A0AA38P0L5</accession>
<name>A0AA38P0L5_9AGAR</name>
<dbReference type="EMBL" id="MU806583">
    <property type="protein sequence ID" value="KAJ3834094.1"/>
    <property type="molecule type" value="Genomic_DNA"/>
</dbReference>
<comment type="caution">
    <text evidence="1">The sequence shown here is derived from an EMBL/GenBank/DDBJ whole genome shotgun (WGS) entry which is preliminary data.</text>
</comment>
<organism evidence="1 2">
    <name type="scientific">Lentinula raphanica</name>
    <dbReference type="NCBI Taxonomy" id="153919"/>
    <lineage>
        <taxon>Eukaryota</taxon>
        <taxon>Fungi</taxon>
        <taxon>Dikarya</taxon>
        <taxon>Basidiomycota</taxon>
        <taxon>Agaricomycotina</taxon>
        <taxon>Agaricomycetes</taxon>
        <taxon>Agaricomycetidae</taxon>
        <taxon>Agaricales</taxon>
        <taxon>Marasmiineae</taxon>
        <taxon>Omphalotaceae</taxon>
        <taxon>Lentinula</taxon>
    </lineage>
</organism>
<proteinExistence type="predicted"/>
<reference evidence="1" key="1">
    <citation type="submission" date="2022-08" db="EMBL/GenBank/DDBJ databases">
        <authorList>
            <consortium name="DOE Joint Genome Institute"/>
            <person name="Min B."/>
            <person name="Riley R."/>
            <person name="Sierra-Patev S."/>
            <person name="Naranjo-Ortiz M."/>
            <person name="Looney B."/>
            <person name="Konkel Z."/>
            <person name="Slot J.C."/>
            <person name="Sakamoto Y."/>
            <person name="Steenwyk J.L."/>
            <person name="Rokas A."/>
            <person name="Carro J."/>
            <person name="Camarero S."/>
            <person name="Ferreira P."/>
            <person name="Molpeceres G."/>
            <person name="Ruiz-Duenas F.J."/>
            <person name="Serrano A."/>
            <person name="Henrissat B."/>
            <person name="Drula E."/>
            <person name="Hughes K.W."/>
            <person name="Mata J.L."/>
            <person name="Ishikawa N.K."/>
            <person name="Vargas-Isla R."/>
            <person name="Ushijima S."/>
            <person name="Smith C.A."/>
            <person name="Ahrendt S."/>
            <person name="Andreopoulos W."/>
            <person name="He G."/>
            <person name="Labutti K."/>
            <person name="Lipzen A."/>
            <person name="Ng V."/>
            <person name="Sandor L."/>
            <person name="Barry K."/>
            <person name="Martinez A.T."/>
            <person name="Xiao Y."/>
            <person name="Gibbons J.G."/>
            <person name="Terashima K."/>
            <person name="Hibbett D.S."/>
            <person name="Grigoriev I.V."/>
        </authorList>
    </citation>
    <scope>NUCLEOTIDE SEQUENCE</scope>
    <source>
        <strain evidence="1">TFB9207</strain>
    </source>
</reference>
<evidence type="ECO:0000313" key="2">
    <source>
        <dbReference type="Proteomes" id="UP001163846"/>
    </source>
</evidence>
<dbReference type="Proteomes" id="UP001163846">
    <property type="component" value="Unassembled WGS sequence"/>
</dbReference>
<evidence type="ECO:0000313" key="1">
    <source>
        <dbReference type="EMBL" id="KAJ3834094.1"/>
    </source>
</evidence>
<sequence length="452" mass="50758">MFFKHKSSISVFICLELLEDEIQLSLALVTNASNTPGILFDAELEAEAQSITKQNGIFEISVESIVSLINRAYLPFEIADALGKTETRVATAERVPTLWYPVHLLPRFRHLAPMVDILISPPSHYRLQSVSNTGFPYFLPERESDRPKFVLILLGGLRNPALTAFRSDFQSSTSSNVLYADHSSDVTYASIPAHRPSSLSEVSVWTEIPLESQTDSFSLASNHGEANATTSETYTQVVSPVVPRSSDTQADLSQQPTVSQSVSSFEFQIPVQAINIQDACRIIGISEPQGPPIPEHKRLLSEIIQDWQRAWMLTTGLGYNEAKGTLSVQSYTWRDGNVQTFEQILAAVNWKLGPFTRKTSLYNWAINATSTKVWNTLLAVPVGQEKLIADARQTWNRLVFFFQATSFLYGGDPRSSPRNSREYDLTYLHESDVRKYKPHIKNYLMDRPEFSG</sequence>
<dbReference type="AlphaFoldDB" id="A0AA38P0L5"/>
<protein>
    <submittedName>
        <fullName evidence="1">Uncharacterized protein</fullName>
    </submittedName>
</protein>
<gene>
    <name evidence="1" type="ORF">F5878DRAFT_645415</name>
</gene>
<keyword evidence="2" id="KW-1185">Reference proteome</keyword>